<dbReference type="SUPFAM" id="SSF63817">
    <property type="entry name" value="Sortase"/>
    <property type="match status" value="1"/>
</dbReference>
<dbReference type="InterPro" id="IPR042001">
    <property type="entry name" value="Sortase_F"/>
</dbReference>
<dbReference type="CDD" id="cd05829">
    <property type="entry name" value="Sortase_F"/>
    <property type="match status" value="1"/>
</dbReference>
<evidence type="ECO:0000313" key="4">
    <source>
        <dbReference type="Proteomes" id="UP001595975"/>
    </source>
</evidence>
<dbReference type="InterPro" id="IPR005754">
    <property type="entry name" value="Sortase"/>
</dbReference>
<evidence type="ECO:0000313" key="3">
    <source>
        <dbReference type="EMBL" id="MFC5665694.1"/>
    </source>
</evidence>
<feature type="compositionally biased region" description="Low complexity" evidence="2">
    <location>
        <begin position="100"/>
        <end position="110"/>
    </location>
</feature>
<protein>
    <submittedName>
        <fullName evidence="3">Class F sortase</fullName>
    </submittedName>
</protein>
<evidence type="ECO:0000256" key="1">
    <source>
        <dbReference type="ARBA" id="ARBA00022801"/>
    </source>
</evidence>
<dbReference type="Pfam" id="PF04203">
    <property type="entry name" value="Sortase"/>
    <property type="match status" value="1"/>
</dbReference>
<evidence type="ECO:0000256" key="2">
    <source>
        <dbReference type="SAM" id="MobiDB-lite"/>
    </source>
</evidence>
<dbReference type="EMBL" id="JBHSOF010000030">
    <property type="protein sequence ID" value="MFC5665694.1"/>
    <property type="molecule type" value="Genomic_DNA"/>
</dbReference>
<keyword evidence="1" id="KW-0378">Hydrolase</keyword>
<dbReference type="Gene3D" id="2.40.260.10">
    <property type="entry name" value="Sortase"/>
    <property type="match status" value="1"/>
</dbReference>
<name>A0ABW0X8T9_9ACTN</name>
<keyword evidence="4" id="KW-1185">Reference proteome</keyword>
<dbReference type="RefSeq" id="WP_380227367.1">
    <property type="nucleotide sequence ID" value="NZ_JBHSOF010000030.1"/>
</dbReference>
<feature type="compositionally biased region" description="Low complexity" evidence="2">
    <location>
        <begin position="117"/>
        <end position="134"/>
    </location>
</feature>
<organism evidence="3 4">
    <name type="scientific">Kitasatospora misakiensis</name>
    <dbReference type="NCBI Taxonomy" id="67330"/>
    <lineage>
        <taxon>Bacteria</taxon>
        <taxon>Bacillati</taxon>
        <taxon>Actinomycetota</taxon>
        <taxon>Actinomycetes</taxon>
        <taxon>Kitasatosporales</taxon>
        <taxon>Streptomycetaceae</taxon>
        <taxon>Kitasatospora</taxon>
    </lineage>
</organism>
<dbReference type="NCBIfam" id="NF033748">
    <property type="entry name" value="class_F_sortase"/>
    <property type="match status" value="1"/>
</dbReference>
<sequence>MREADDRPGRAPYPVAADPDGGDGVRAARRHRDRDDSQHGRHGRRARSGGAGGLNRSVFGAAGLLCLAIGATVAVSGHGEPPVVRVETSARQGAPAASVSTGATANPAPGTAGGSTSGTAADKPAAAPRPFAASRPTRLLVPTAGVDAPVTGLGLNPDGTVEVPAADRAGEVGWYRNGPTPGETGPAVLIGHYDTAHGPAVFHGVPKLQPGDLIQVRREDGSTVDFRIRKLIQAAKDQFPTEAVYGNTAAPELRLITCGGRIGTDGHWTDNIIVLADLASPVG</sequence>
<proteinExistence type="predicted"/>
<feature type="region of interest" description="Disordered" evidence="2">
    <location>
        <begin position="1"/>
        <end position="54"/>
    </location>
</feature>
<dbReference type="InterPro" id="IPR023365">
    <property type="entry name" value="Sortase_dom-sf"/>
</dbReference>
<accession>A0ABW0X8T9</accession>
<feature type="region of interest" description="Disordered" evidence="2">
    <location>
        <begin position="87"/>
        <end position="134"/>
    </location>
</feature>
<comment type="caution">
    <text evidence="3">The sequence shown here is derived from an EMBL/GenBank/DDBJ whole genome shotgun (WGS) entry which is preliminary data.</text>
</comment>
<gene>
    <name evidence="3" type="ORF">ACFP3U_22270</name>
</gene>
<reference evidence="4" key="1">
    <citation type="journal article" date="2019" name="Int. J. Syst. Evol. Microbiol.">
        <title>The Global Catalogue of Microorganisms (GCM) 10K type strain sequencing project: providing services to taxonomists for standard genome sequencing and annotation.</title>
        <authorList>
            <consortium name="The Broad Institute Genomics Platform"/>
            <consortium name="The Broad Institute Genome Sequencing Center for Infectious Disease"/>
            <person name="Wu L."/>
            <person name="Ma J."/>
        </authorList>
    </citation>
    <scope>NUCLEOTIDE SEQUENCE [LARGE SCALE GENOMIC DNA]</scope>
    <source>
        <strain evidence="4">CGMCC 4.1437</strain>
    </source>
</reference>
<dbReference type="Proteomes" id="UP001595975">
    <property type="component" value="Unassembled WGS sequence"/>
</dbReference>